<evidence type="ECO:0000313" key="2">
    <source>
        <dbReference type="EMBL" id="KAE9467886.1"/>
    </source>
</evidence>
<reference evidence="2 3" key="1">
    <citation type="journal article" date="2019" name="Genome Biol. Evol.">
        <title>The Rhododendron genome and chromosomal organization provide insight into shared whole-genome duplications across the heath family (Ericaceae).</title>
        <authorList>
            <person name="Soza V.L."/>
            <person name="Lindsley D."/>
            <person name="Waalkes A."/>
            <person name="Ramage E."/>
            <person name="Patwardhan R.P."/>
            <person name="Burton J.N."/>
            <person name="Adey A."/>
            <person name="Kumar A."/>
            <person name="Qiu R."/>
            <person name="Shendure J."/>
            <person name="Hall B."/>
        </authorList>
    </citation>
    <scope>NUCLEOTIDE SEQUENCE [LARGE SCALE GENOMIC DNA]</scope>
    <source>
        <strain evidence="2">RSF 1966-606</strain>
    </source>
</reference>
<evidence type="ECO:0000256" key="1">
    <source>
        <dbReference type="SAM" id="MobiDB-lite"/>
    </source>
</evidence>
<dbReference type="AlphaFoldDB" id="A0A6A4M3J2"/>
<organism evidence="2 3">
    <name type="scientific">Rhododendron williamsianum</name>
    <dbReference type="NCBI Taxonomy" id="262921"/>
    <lineage>
        <taxon>Eukaryota</taxon>
        <taxon>Viridiplantae</taxon>
        <taxon>Streptophyta</taxon>
        <taxon>Embryophyta</taxon>
        <taxon>Tracheophyta</taxon>
        <taxon>Spermatophyta</taxon>
        <taxon>Magnoliopsida</taxon>
        <taxon>eudicotyledons</taxon>
        <taxon>Gunneridae</taxon>
        <taxon>Pentapetalae</taxon>
        <taxon>asterids</taxon>
        <taxon>Ericales</taxon>
        <taxon>Ericaceae</taxon>
        <taxon>Ericoideae</taxon>
        <taxon>Rhodoreae</taxon>
        <taxon>Rhododendron</taxon>
    </lineage>
</organism>
<evidence type="ECO:0008006" key="4">
    <source>
        <dbReference type="Google" id="ProtNLM"/>
    </source>
</evidence>
<name>A0A6A4M3J2_9ERIC</name>
<feature type="compositionally biased region" description="Polar residues" evidence="1">
    <location>
        <begin position="64"/>
        <end position="76"/>
    </location>
</feature>
<dbReference type="EMBL" id="QEFC01000008">
    <property type="protein sequence ID" value="KAE9467886.1"/>
    <property type="molecule type" value="Genomic_DNA"/>
</dbReference>
<dbReference type="Proteomes" id="UP000428333">
    <property type="component" value="Linkage Group LG01"/>
</dbReference>
<accession>A0A6A4M3J2</accession>
<protein>
    <recommendedName>
        <fullName evidence="4">Malectin-like domain-containing protein</fullName>
    </recommendedName>
</protein>
<evidence type="ECO:0000313" key="3">
    <source>
        <dbReference type="Proteomes" id="UP000428333"/>
    </source>
</evidence>
<gene>
    <name evidence="2" type="ORF">C3L33_00207</name>
</gene>
<feature type="region of interest" description="Disordered" evidence="1">
    <location>
        <begin position="57"/>
        <end position="76"/>
    </location>
</feature>
<dbReference type="OrthoDB" id="2013020at2759"/>
<sequence>MDSRLNRDFDTNSAWKALETAMACVELNSNRRLEMRKVVVNLRECLEMEKARVKAWKENEEHNSASGNTDYVTAET</sequence>
<comment type="caution">
    <text evidence="2">The sequence shown here is derived from an EMBL/GenBank/DDBJ whole genome shotgun (WGS) entry which is preliminary data.</text>
</comment>
<feature type="non-terminal residue" evidence="2">
    <location>
        <position position="1"/>
    </location>
</feature>
<proteinExistence type="predicted"/>
<keyword evidence="3" id="KW-1185">Reference proteome</keyword>